<evidence type="ECO:0000313" key="3">
    <source>
        <dbReference type="Proteomes" id="UP001413721"/>
    </source>
</evidence>
<keyword evidence="1" id="KW-1133">Transmembrane helix</keyword>
<dbReference type="RefSeq" id="WP_345937525.1">
    <property type="nucleotide sequence ID" value="NZ_JBBKTW010000004.1"/>
</dbReference>
<evidence type="ECO:0000313" key="2">
    <source>
        <dbReference type="EMBL" id="MEN2989357.1"/>
    </source>
</evidence>
<keyword evidence="3" id="KW-1185">Reference proteome</keyword>
<accession>A0ABU9YKW7</accession>
<protein>
    <submittedName>
        <fullName evidence="2">Uncharacterized protein</fullName>
    </submittedName>
</protein>
<keyword evidence="1" id="KW-0812">Transmembrane</keyword>
<dbReference type="EMBL" id="JBBKTW010000004">
    <property type="protein sequence ID" value="MEN2989357.1"/>
    <property type="molecule type" value="Genomic_DNA"/>
</dbReference>
<evidence type="ECO:0000256" key="1">
    <source>
        <dbReference type="SAM" id="Phobius"/>
    </source>
</evidence>
<feature type="transmembrane region" description="Helical" evidence="1">
    <location>
        <begin position="15"/>
        <end position="38"/>
    </location>
</feature>
<name>A0ABU9YKW7_9PROT</name>
<reference evidence="2 3" key="1">
    <citation type="submission" date="2024-03" db="EMBL/GenBank/DDBJ databases">
        <title>High-quality draft genome sequencing of Tistrella sp. BH-R2-4.</title>
        <authorList>
            <person name="Dong C."/>
        </authorList>
    </citation>
    <scope>NUCLEOTIDE SEQUENCE [LARGE SCALE GENOMIC DNA]</scope>
    <source>
        <strain evidence="2 3">BH-R2-4</strain>
    </source>
</reference>
<gene>
    <name evidence="2" type="ORF">WG926_13670</name>
</gene>
<organism evidence="2 3">
    <name type="scientific">Tistrella arctica</name>
    <dbReference type="NCBI Taxonomy" id="3133430"/>
    <lineage>
        <taxon>Bacteria</taxon>
        <taxon>Pseudomonadati</taxon>
        <taxon>Pseudomonadota</taxon>
        <taxon>Alphaproteobacteria</taxon>
        <taxon>Geminicoccales</taxon>
        <taxon>Geminicoccaceae</taxon>
        <taxon>Tistrella</taxon>
    </lineage>
</organism>
<dbReference type="Proteomes" id="UP001413721">
    <property type="component" value="Unassembled WGS sequence"/>
</dbReference>
<keyword evidence="1" id="KW-0472">Membrane</keyword>
<proteinExistence type="predicted"/>
<comment type="caution">
    <text evidence="2">The sequence shown here is derived from an EMBL/GenBank/DDBJ whole genome shotgun (WGS) entry which is preliminary data.</text>
</comment>
<sequence>MIEADKTAFTQTHAVLPTAAAVMIAALAVVVFFALAGYRRLS</sequence>